<sequence>MTMPFVPKYVRPTIIVLDGQNRILLVRYCEDNTWGIPGGCMEVGESVEESARRER</sequence>
<accession>A0ABY6ZGR2</accession>
<name>A0ABY6ZGR2_9BACL</name>
<dbReference type="Pfam" id="PF00293">
    <property type="entry name" value="NUDIX"/>
    <property type="match status" value="1"/>
</dbReference>
<organism evidence="2 3">
    <name type="scientific">Alicyclobacillus fastidiosus</name>
    <dbReference type="NCBI Taxonomy" id="392011"/>
    <lineage>
        <taxon>Bacteria</taxon>
        <taxon>Bacillati</taxon>
        <taxon>Bacillota</taxon>
        <taxon>Bacilli</taxon>
        <taxon>Bacillales</taxon>
        <taxon>Alicyclobacillaceae</taxon>
        <taxon>Alicyclobacillus</taxon>
    </lineage>
</organism>
<reference evidence="2" key="1">
    <citation type="submission" date="2022-08" db="EMBL/GenBank/DDBJ databases">
        <title>Alicyclobacillus fastidiosus DSM 17978, complete genome.</title>
        <authorList>
            <person name="Wang Q."/>
            <person name="Cai R."/>
            <person name="Wang Z."/>
        </authorList>
    </citation>
    <scope>NUCLEOTIDE SEQUENCE</scope>
    <source>
        <strain evidence="2">DSM 17978</strain>
    </source>
</reference>
<dbReference type="Gene3D" id="3.90.79.10">
    <property type="entry name" value="Nucleoside Triphosphate Pyrophosphohydrolase"/>
    <property type="match status" value="1"/>
</dbReference>
<gene>
    <name evidence="2" type="ORF">NZD89_24160</name>
</gene>
<protein>
    <submittedName>
        <fullName evidence="2">NUDIX domain-containing protein</fullName>
    </submittedName>
</protein>
<dbReference type="RefSeq" id="WP_268005230.1">
    <property type="nucleotide sequence ID" value="NZ_BSUT01000001.1"/>
</dbReference>
<dbReference type="InterPro" id="IPR000086">
    <property type="entry name" value="NUDIX_hydrolase_dom"/>
</dbReference>
<proteinExistence type="predicted"/>
<dbReference type="SUPFAM" id="SSF55811">
    <property type="entry name" value="Nudix"/>
    <property type="match status" value="1"/>
</dbReference>
<evidence type="ECO:0000313" key="3">
    <source>
        <dbReference type="Proteomes" id="UP001164761"/>
    </source>
</evidence>
<dbReference type="Proteomes" id="UP001164761">
    <property type="component" value="Chromosome"/>
</dbReference>
<evidence type="ECO:0000259" key="1">
    <source>
        <dbReference type="Pfam" id="PF00293"/>
    </source>
</evidence>
<dbReference type="EMBL" id="CP104067">
    <property type="protein sequence ID" value="WAH41315.1"/>
    <property type="molecule type" value="Genomic_DNA"/>
</dbReference>
<keyword evidence="3" id="KW-1185">Reference proteome</keyword>
<dbReference type="InterPro" id="IPR015797">
    <property type="entry name" value="NUDIX_hydrolase-like_dom_sf"/>
</dbReference>
<evidence type="ECO:0000313" key="2">
    <source>
        <dbReference type="EMBL" id="WAH41315.1"/>
    </source>
</evidence>
<feature type="domain" description="Nudix hydrolase" evidence="1">
    <location>
        <begin position="13"/>
        <end position="54"/>
    </location>
</feature>